<gene>
    <name evidence="1" type="ORF">JTE90_003366</name>
</gene>
<sequence length="501" mass="57299">MENLGSSATEMENLVRRALPNIDDNTVQKVVDQLKAVGVDCVEDLVFVEEKYFEDILRPIQIKKFLLMINPNLMSTSSSNICHQTPSSSNPIIPTKEIINHMPSAPIKMGAKSDWSENFEIPWNSFSKELLTACAQKKPCTKKSMADMIRVVTTQISKIDESPGRKNFRVIAKKIVSKYPDTFEDRCGDSVVAGGITTVMKKMENCLDNKKRLHSVAEKFDGEKKKKTTRNSYGTVNWQPNELPNGETKLTQLEHKEWLTEEYRKVVRDEEKVLALMETTYSTQRFFINGHPSSINAVRIEWPFIFEENCLSQHAKQLLNQDIDAIFTDCISSKAKQIYNFMSTKTSRPEIMKVLKEIEIAKEELQNLLPETIGMFPLLLAYFHEPIESLFKTNLEPVCKEDIEKNETCLTPYVATLCGNIYNSKGFILMIDGVAVMHLTSFMSIVKAMFSSYYVFNIEYPENGHLTLEFMQRCLFNINPQRGSKVQKQKKTKSVVPAQIF</sequence>
<accession>A0AAV6TZI5</accession>
<proteinExistence type="predicted"/>
<protein>
    <submittedName>
        <fullName evidence="1">Uncharacterized protein</fullName>
    </submittedName>
</protein>
<comment type="caution">
    <text evidence="1">The sequence shown here is derived from an EMBL/GenBank/DDBJ whole genome shotgun (WGS) entry which is preliminary data.</text>
</comment>
<dbReference type="EMBL" id="JAFNEN010000849">
    <property type="protein sequence ID" value="KAG8176735.1"/>
    <property type="molecule type" value="Genomic_DNA"/>
</dbReference>
<dbReference type="AlphaFoldDB" id="A0AAV6TZI5"/>
<dbReference type="PANTHER" id="PTHR31025">
    <property type="entry name" value="SI:CH211-196P9.1-RELATED"/>
    <property type="match status" value="1"/>
</dbReference>
<keyword evidence="2" id="KW-1185">Reference proteome</keyword>
<evidence type="ECO:0000313" key="1">
    <source>
        <dbReference type="EMBL" id="KAG8176735.1"/>
    </source>
</evidence>
<organism evidence="1 2">
    <name type="scientific">Oedothorax gibbosus</name>
    <dbReference type="NCBI Taxonomy" id="931172"/>
    <lineage>
        <taxon>Eukaryota</taxon>
        <taxon>Metazoa</taxon>
        <taxon>Ecdysozoa</taxon>
        <taxon>Arthropoda</taxon>
        <taxon>Chelicerata</taxon>
        <taxon>Arachnida</taxon>
        <taxon>Araneae</taxon>
        <taxon>Araneomorphae</taxon>
        <taxon>Entelegynae</taxon>
        <taxon>Araneoidea</taxon>
        <taxon>Linyphiidae</taxon>
        <taxon>Erigoninae</taxon>
        <taxon>Oedothorax</taxon>
    </lineage>
</organism>
<reference evidence="1 2" key="1">
    <citation type="journal article" date="2022" name="Nat. Ecol. Evol.">
        <title>A masculinizing supergene underlies an exaggerated male reproductive morph in a spider.</title>
        <authorList>
            <person name="Hendrickx F."/>
            <person name="De Corte Z."/>
            <person name="Sonet G."/>
            <person name="Van Belleghem S.M."/>
            <person name="Kostlbacher S."/>
            <person name="Vangestel C."/>
        </authorList>
    </citation>
    <scope>NUCLEOTIDE SEQUENCE [LARGE SCALE GENOMIC DNA]</scope>
    <source>
        <strain evidence="1">W744_W776</strain>
    </source>
</reference>
<dbReference type="PANTHER" id="PTHR31025:SF22">
    <property type="entry name" value="IP13529P"/>
    <property type="match status" value="1"/>
</dbReference>
<name>A0AAV6TZI5_9ARAC</name>
<dbReference type="Proteomes" id="UP000827092">
    <property type="component" value="Unassembled WGS sequence"/>
</dbReference>
<evidence type="ECO:0000313" key="2">
    <source>
        <dbReference type="Proteomes" id="UP000827092"/>
    </source>
</evidence>